<organism evidence="2 3">
    <name type="scientific">Thermanaerovibrio acidaminovorans (strain ATCC 49978 / DSM 6589 / Su883)</name>
    <name type="common">Selenomonas acidaminovorans</name>
    <dbReference type="NCBI Taxonomy" id="525903"/>
    <lineage>
        <taxon>Bacteria</taxon>
        <taxon>Thermotogati</taxon>
        <taxon>Synergistota</taxon>
        <taxon>Synergistia</taxon>
        <taxon>Synergistales</taxon>
        <taxon>Synergistaceae</taxon>
        <taxon>Thermanaerovibrio</taxon>
    </lineage>
</organism>
<evidence type="ECO:0000313" key="2">
    <source>
        <dbReference type="EMBL" id="ACZ19497.1"/>
    </source>
</evidence>
<name>D1B656_THEAS</name>
<dbReference type="eggNOG" id="COG0845">
    <property type="taxonomic scope" value="Bacteria"/>
</dbReference>
<feature type="transmembrane region" description="Helical" evidence="1">
    <location>
        <begin position="12"/>
        <end position="32"/>
    </location>
</feature>
<gene>
    <name evidence="2" type="ordered locus">Taci_1266</name>
</gene>
<dbReference type="AlphaFoldDB" id="D1B656"/>
<accession>D1B656</accession>
<keyword evidence="1" id="KW-1133">Transmembrane helix</keyword>
<keyword evidence="1" id="KW-0812">Transmembrane</keyword>
<proteinExistence type="predicted"/>
<dbReference type="OrthoDB" id="3054at2"/>
<dbReference type="STRING" id="525903.Taci_1266"/>
<dbReference type="EMBL" id="CP001818">
    <property type="protein sequence ID" value="ACZ19497.1"/>
    <property type="molecule type" value="Genomic_DNA"/>
</dbReference>
<evidence type="ECO:0000256" key="1">
    <source>
        <dbReference type="SAM" id="Phobius"/>
    </source>
</evidence>
<dbReference type="KEGG" id="tai:Taci_1266"/>
<sequence length="305" mass="34293">MARGELTGPKRVIYWLVLITLAVLWVFGYLSYVDHHKRTNPRITWGVPWTEWYLIPVKGALIWQERVVRSPSSGPVVYPRGEGPVKVPAGAVVARVGGVNVKAPVQGIFLARLDRMEGIWRYAYLWDRRDQLPPVAPEPSPPLRTASPGQPVGKVIEFPQEIRFLGYVPLDGTVPESIKARSLPVRRDRFEVNLFGEVRFYEIHGPKALVYMDLPWMTEEVVTSRVMELMVEAGRFDGIAIPERSVVQRDGVTGIYVVRGNISSFRPVEGRPIGGNRFLVMKGLSLGEAVIVDGQMAKEGRVQLW</sequence>
<dbReference type="EnsemblBacteria" id="ACZ19497">
    <property type="protein sequence ID" value="ACZ19497"/>
    <property type="gene ID" value="Taci_1266"/>
</dbReference>
<protein>
    <submittedName>
        <fullName evidence="2">Uncharacterized protein</fullName>
    </submittedName>
</protein>
<reference evidence="2 3" key="1">
    <citation type="journal article" date="2009" name="Stand. Genomic Sci.">
        <title>Complete genome sequence of Thermanaerovibrio acidaminovorans type strain (Su883).</title>
        <authorList>
            <person name="Chovatia M."/>
            <person name="Sikorski J."/>
            <person name="Schroder M."/>
            <person name="Lapidus A."/>
            <person name="Nolan M."/>
            <person name="Tice H."/>
            <person name="Glavina Del Rio T."/>
            <person name="Copeland A."/>
            <person name="Cheng J.F."/>
            <person name="Lucas S."/>
            <person name="Chen F."/>
            <person name="Bruce D."/>
            <person name="Goodwin L."/>
            <person name="Pitluck S."/>
            <person name="Ivanova N."/>
            <person name="Mavromatis K."/>
            <person name="Ovchinnikova G."/>
            <person name="Pati A."/>
            <person name="Chen A."/>
            <person name="Palaniappan K."/>
            <person name="Land M."/>
            <person name="Hauser L."/>
            <person name="Chang Y.J."/>
            <person name="Jeffries C.D."/>
            <person name="Chain P."/>
            <person name="Saunders E."/>
            <person name="Detter J.C."/>
            <person name="Brettin T."/>
            <person name="Rohde M."/>
            <person name="Goker M."/>
            <person name="Spring S."/>
            <person name="Bristow J."/>
            <person name="Markowitz V."/>
            <person name="Hugenholtz P."/>
            <person name="Kyrpides N.C."/>
            <person name="Klenk H.P."/>
            <person name="Eisen J.A."/>
        </authorList>
    </citation>
    <scope>NUCLEOTIDE SEQUENCE [LARGE SCALE GENOMIC DNA]</scope>
    <source>
        <strain evidence="3">ATCC 49978 / DSM 6589 / Su883</strain>
    </source>
</reference>
<dbReference type="Proteomes" id="UP000002030">
    <property type="component" value="Chromosome"/>
</dbReference>
<dbReference type="HOGENOM" id="CLU_899061_0_0_0"/>
<dbReference type="RefSeq" id="WP_012870008.1">
    <property type="nucleotide sequence ID" value="NC_013522.1"/>
</dbReference>
<evidence type="ECO:0000313" key="3">
    <source>
        <dbReference type="Proteomes" id="UP000002030"/>
    </source>
</evidence>
<keyword evidence="3" id="KW-1185">Reference proteome</keyword>
<keyword evidence="1" id="KW-0472">Membrane</keyword>
<dbReference type="Gene3D" id="2.40.420.20">
    <property type="match status" value="1"/>
</dbReference>